<feature type="compositionally biased region" description="Basic and acidic residues" evidence="1">
    <location>
        <begin position="688"/>
        <end position="709"/>
    </location>
</feature>
<feature type="region of interest" description="Disordered" evidence="1">
    <location>
        <begin position="352"/>
        <end position="415"/>
    </location>
</feature>
<feature type="compositionally biased region" description="Basic and acidic residues" evidence="1">
    <location>
        <begin position="372"/>
        <end position="384"/>
    </location>
</feature>
<dbReference type="VEuPathDB" id="CryptoDB:Cvel_8346"/>
<evidence type="ECO:0000256" key="1">
    <source>
        <dbReference type="SAM" id="MobiDB-lite"/>
    </source>
</evidence>
<feature type="compositionally biased region" description="Acidic residues" evidence="1">
    <location>
        <begin position="400"/>
        <end position="415"/>
    </location>
</feature>
<evidence type="ECO:0000313" key="2">
    <source>
        <dbReference type="EMBL" id="CEM47445.1"/>
    </source>
</evidence>
<feature type="region of interest" description="Disordered" evidence="1">
    <location>
        <begin position="688"/>
        <end position="805"/>
    </location>
</feature>
<feature type="compositionally biased region" description="Basic and acidic residues" evidence="1">
    <location>
        <begin position="740"/>
        <end position="759"/>
    </location>
</feature>
<protein>
    <recommendedName>
        <fullName evidence="3">RAP domain-containing protein</fullName>
    </recommendedName>
</protein>
<organism evidence="2">
    <name type="scientific">Chromera velia CCMP2878</name>
    <dbReference type="NCBI Taxonomy" id="1169474"/>
    <lineage>
        <taxon>Eukaryota</taxon>
        <taxon>Sar</taxon>
        <taxon>Alveolata</taxon>
        <taxon>Colpodellida</taxon>
        <taxon>Chromeraceae</taxon>
        <taxon>Chromera</taxon>
    </lineage>
</organism>
<proteinExistence type="predicted"/>
<feature type="compositionally biased region" description="Basic and acidic residues" evidence="1">
    <location>
        <begin position="488"/>
        <end position="497"/>
    </location>
</feature>
<feature type="compositionally biased region" description="Basic and acidic residues" evidence="1">
    <location>
        <begin position="772"/>
        <end position="805"/>
    </location>
</feature>
<feature type="compositionally biased region" description="Low complexity" evidence="1">
    <location>
        <begin position="467"/>
        <end position="487"/>
    </location>
</feature>
<feature type="region of interest" description="Disordered" evidence="1">
    <location>
        <begin position="467"/>
        <end position="497"/>
    </location>
</feature>
<sequence length="1288" mass="140844">MPRCKLKGLHEAFHLSRVPSLIFPLPRHVGRSGFVTQMPSPSPSSRMSGEGIRSLSETLLQDIFTARDLGDVSALPFLARRTEAALPRLQPSEVASVCKQFSKGGLKDVKFWTRIAAHSSGMLHLFSAEELVFVMGALAKAGICKAPLWREFDAQVSRQMPSFSVHGLALAANAYVRARQINKALFLEMSASIRAQAGGLNPQLLSTVLHAWNKAGLSKEDPLMFKVLATVAAPSLSLFEPAHLANGFFAFANCTHTNAKKEPALWQAAAAEACSKVQRFSSQEFAVFGRALWKGRVRDPCVLKFWSEDALRRLEVWHRGYYRFEIRRGNRRFNSQELSMVASSLLRPLPSSSSSSSFQSQAPGPSGSVRLDSYHSEETQRRDGGSWGRQVKGEGRALEEESDREAEEMDEEEWFADSALEETRERLTAALVRESLERIEEFRPEEAEALISGLCPRPLPFFLSAPRSPSLPSCSSSSSSSSSLLHSAPHEDSREGARVSVEDLENLLVALVERLLKGVEVALESGRGLNNVDERDVRAQMFDDEDEMLRPTSSQPLAVGSLGEDRLQTGGVREAERKRGEKRGRVRETAISSSVPPAVLVRSLMMSLTSSVRLLEVRGQSMMDKLEEACIPPRLADVGVQLLRSAYVVPFLIGGTVETLSRVLGPVPLAAEVGSFRLASALESLLRGEEEGENKEGQADADARLDVPRSARSVVSDSDGRTKCESESFADLGIPFKNHGAREREREREKEGGHRDPTGRGKMRINGRPSPRSKDRSSILEETAGERRTYGSAEAGRREKSKQRETISRLLGSALPLLHVLDGTRDVNPQAVARLSSAVLEALEREPSCVSSADARSLFCFATRLEFQSAKEDKGVRHAGYENPELVETMLDSTFLTRKQKGVPDVQREGVDVHCEREVNSRAGERLEDIKREGKVAGGEGERREEEQETRVELRAGVGVLEGLKLSVALAQSGLEREAADVMVAAVGAAEKEKEEKGKGREGATLCGMRTELQRQAAFADAQPFVGRGIERRRDPEGLPTDDAYTSQAGGEEDDLPGRRDVPLPCLHGEPATRVDDAIRPHLERRTTAGVAAVLRGCTLCLHSLHLPPPDAATTAHGQQRRGREAEAHMELSEGFRAGSKGKCWWQIEREMQRNELLRRVGESSLLVLSLSRGTHEREMGGSCNGMLGGLSSLEEYGEGEAEKSYGKGIRAASVAASLQAGGSFRESRGAEKGEGVEVVGEKRTSSIAFEFLSVVKWTGDDSLHFLSRGGIGSLSLEALRAASQLVS</sequence>
<gene>
    <name evidence="2" type="ORF">Cvel_8346</name>
</gene>
<reference evidence="2" key="1">
    <citation type="submission" date="2014-11" db="EMBL/GenBank/DDBJ databases">
        <authorList>
            <person name="Otto D Thomas"/>
            <person name="Naeem Raeece"/>
        </authorList>
    </citation>
    <scope>NUCLEOTIDE SEQUENCE</scope>
</reference>
<dbReference type="EMBL" id="CDMZ01003749">
    <property type="protein sequence ID" value="CEM47445.1"/>
    <property type="molecule type" value="Genomic_DNA"/>
</dbReference>
<evidence type="ECO:0008006" key="3">
    <source>
        <dbReference type="Google" id="ProtNLM"/>
    </source>
</evidence>
<accession>A0A0G4HSW9</accession>
<name>A0A0G4HSW9_9ALVE</name>
<feature type="compositionally biased region" description="Low complexity" evidence="1">
    <location>
        <begin position="352"/>
        <end position="368"/>
    </location>
</feature>
<feature type="region of interest" description="Disordered" evidence="1">
    <location>
        <begin position="1025"/>
        <end position="1062"/>
    </location>
</feature>